<feature type="domain" description="Major facilitator superfamily (MFS) profile" evidence="6">
    <location>
        <begin position="24"/>
        <end position="440"/>
    </location>
</feature>
<feature type="transmembrane region" description="Helical" evidence="5">
    <location>
        <begin position="416"/>
        <end position="435"/>
    </location>
</feature>
<feature type="transmembrane region" description="Helical" evidence="5">
    <location>
        <begin position="63"/>
        <end position="80"/>
    </location>
</feature>
<dbReference type="Proteomes" id="UP000837857">
    <property type="component" value="Chromosome 18"/>
</dbReference>
<gene>
    <name evidence="7" type="ORF">IPOD504_LOCUS5943</name>
</gene>
<dbReference type="SUPFAM" id="SSF103473">
    <property type="entry name" value="MFS general substrate transporter"/>
    <property type="match status" value="1"/>
</dbReference>
<dbReference type="InterPro" id="IPR020846">
    <property type="entry name" value="MFS_dom"/>
</dbReference>
<feature type="transmembrane region" description="Helical" evidence="5">
    <location>
        <begin position="20"/>
        <end position="43"/>
    </location>
</feature>
<feature type="transmembrane region" description="Helical" evidence="5">
    <location>
        <begin position="349"/>
        <end position="370"/>
    </location>
</feature>
<evidence type="ECO:0000256" key="2">
    <source>
        <dbReference type="ARBA" id="ARBA00022692"/>
    </source>
</evidence>
<dbReference type="PANTHER" id="PTHR11662">
    <property type="entry name" value="SOLUTE CARRIER FAMILY 17"/>
    <property type="match status" value="1"/>
</dbReference>
<evidence type="ECO:0000256" key="1">
    <source>
        <dbReference type="ARBA" id="ARBA00004141"/>
    </source>
</evidence>
<evidence type="ECO:0000256" key="3">
    <source>
        <dbReference type="ARBA" id="ARBA00022989"/>
    </source>
</evidence>
<accession>A0ABN8I7M6</accession>
<feature type="transmembrane region" description="Helical" evidence="5">
    <location>
        <begin position="325"/>
        <end position="343"/>
    </location>
</feature>
<feature type="non-terminal residue" evidence="7">
    <location>
        <position position="1"/>
    </location>
</feature>
<dbReference type="InterPro" id="IPR050382">
    <property type="entry name" value="MFS_Na/Anion_cotransporter"/>
</dbReference>
<dbReference type="PROSITE" id="PS50850">
    <property type="entry name" value="MFS"/>
    <property type="match status" value="1"/>
</dbReference>
<evidence type="ECO:0000256" key="5">
    <source>
        <dbReference type="SAM" id="Phobius"/>
    </source>
</evidence>
<dbReference type="InterPro" id="IPR011701">
    <property type="entry name" value="MFS"/>
</dbReference>
<proteinExistence type="predicted"/>
<evidence type="ECO:0000313" key="8">
    <source>
        <dbReference type="Proteomes" id="UP000837857"/>
    </source>
</evidence>
<feature type="transmembrane region" description="Helical" evidence="5">
    <location>
        <begin position="241"/>
        <end position="264"/>
    </location>
</feature>
<dbReference type="PANTHER" id="PTHR11662:SF280">
    <property type="entry name" value="FI21844P1-RELATED"/>
    <property type="match status" value="1"/>
</dbReference>
<sequence length="458" mass="50560">MECGFDKKHEPKCCLGFRHVQAFLLFFAFVLCFAMTVNMSIAIVVMTDPAQTDSFDWNIQKQGVILSSFFWGYLFLQVPAGELANRFGGKNLTMLCVSINAIASLCLPMSAYYGGWQMVCTCRVIQGLFQGFLMPAAHNLLAKWAPLEEKSRMGAFVYAGAQFGTALQLMTGGIVADYWGWSAIFYVNGAFGAVWTVVYSLLGSNSPEESKIINGHERDYIQSSLGHVGGHQKRKTPWKSIATSLPFLSVVVAHCGFKWGYWALLTGIPTYMHKVFGMNIKANGLLSALPYLTLYLLSFPFGFLSDEIINRKWLRITTSRKCFNTIGYFGPAAVLIALAHVSAGNVTLAITLLTLALGINAAFYSGYILGSLDMAPNFAGTLMGISNTVASVMAILAPLMNGVILKDETDILEWRYLFYLSAAVYVVTNVFYVIFGSSERQHWNEPRELNNQKAPECG</sequence>
<keyword evidence="2 5" id="KW-0812">Transmembrane</keyword>
<evidence type="ECO:0000313" key="7">
    <source>
        <dbReference type="EMBL" id="CAH2048166.1"/>
    </source>
</evidence>
<organism evidence="7 8">
    <name type="scientific">Iphiclides podalirius</name>
    <name type="common">scarce swallowtail</name>
    <dbReference type="NCBI Taxonomy" id="110791"/>
    <lineage>
        <taxon>Eukaryota</taxon>
        <taxon>Metazoa</taxon>
        <taxon>Ecdysozoa</taxon>
        <taxon>Arthropoda</taxon>
        <taxon>Hexapoda</taxon>
        <taxon>Insecta</taxon>
        <taxon>Pterygota</taxon>
        <taxon>Neoptera</taxon>
        <taxon>Endopterygota</taxon>
        <taxon>Lepidoptera</taxon>
        <taxon>Glossata</taxon>
        <taxon>Ditrysia</taxon>
        <taxon>Papilionoidea</taxon>
        <taxon>Papilionidae</taxon>
        <taxon>Papilioninae</taxon>
        <taxon>Iphiclides</taxon>
    </lineage>
</organism>
<dbReference type="Pfam" id="PF07690">
    <property type="entry name" value="MFS_1"/>
    <property type="match status" value="1"/>
</dbReference>
<keyword evidence="4 5" id="KW-0472">Membrane</keyword>
<evidence type="ECO:0000256" key="4">
    <source>
        <dbReference type="ARBA" id="ARBA00023136"/>
    </source>
</evidence>
<dbReference type="EMBL" id="OW152830">
    <property type="protein sequence ID" value="CAH2048166.1"/>
    <property type="molecule type" value="Genomic_DNA"/>
</dbReference>
<feature type="transmembrane region" description="Helical" evidence="5">
    <location>
        <begin position="382"/>
        <end position="404"/>
    </location>
</feature>
<feature type="transmembrane region" description="Helical" evidence="5">
    <location>
        <begin position="92"/>
        <end position="112"/>
    </location>
</feature>
<dbReference type="Gene3D" id="1.20.1250.20">
    <property type="entry name" value="MFS general substrate transporter like domains"/>
    <property type="match status" value="2"/>
</dbReference>
<keyword evidence="8" id="KW-1185">Reference proteome</keyword>
<protein>
    <recommendedName>
        <fullName evidence="6">Major facilitator superfamily (MFS) profile domain-containing protein</fullName>
    </recommendedName>
</protein>
<comment type="subcellular location">
    <subcellularLocation>
        <location evidence="1">Membrane</location>
        <topology evidence="1">Multi-pass membrane protein</topology>
    </subcellularLocation>
</comment>
<dbReference type="InterPro" id="IPR036259">
    <property type="entry name" value="MFS_trans_sf"/>
</dbReference>
<reference evidence="7" key="1">
    <citation type="submission" date="2022-03" db="EMBL/GenBank/DDBJ databases">
        <authorList>
            <person name="Martin H S."/>
        </authorList>
    </citation>
    <scope>NUCLEOTIDE SEQUENCE</scope>
</reference>
<evidence type="ECO:0000259" key="6">
    <source>
        <dbReference type="PROSITE" id="PS50850"/>
    </source>
</evidence>
<feature type="transmembrane region" description="Helical" evidence="5">
    <location>
        <begin position="154"/>
        <end position="175"/>
    </location>
</feature>
<feature type="transmembrane region" description="Helical" evidence="5">
    <location>
        <begin position="124"/>
        <end position="142"/>
    </location>
</feature>
<dbReference type="CDD" id="cd17318">
    <property type="entry name" value="MFS_SLC17"/>
    <property type="match status" value="1"/>
</dbReference>
<feature type="transmembrane region" description="Helical" evidence="5">
    <location>
        <begin position="181"/>
        <end position="202"/>
    </location>
</feature>
<feature type="transmembrane region" description="Helical" evidence="5">
    <location>
        <begin position="284"/>
        <end position="304"/>
    </location>
</feature>
<name>A0ABN8I7M6_9NEOP</name>
<keyword evidence="3 5" id="KW-1133">Transmembrane helix</keyword>